<keyword evidence="4" id="KW-1185">Reference proteome</keyword>
<keyword evidence="2" id="KW-0812">Transmembrane</keyword>
<gene>
    <name evidence="3" type="ORF">DRV84_01095</name>
</gene>
<comment type="caution">
    <text evidence="3">The sequence shown here is derived from an EMBL/GenBank/DDBJ whole genome shotgun (WGS) entry which is preliminary data.</text>
</comment>
<organism evidence="3 4">
    <name type="scientific">Rhodosalinus sediminis</name>
    <dbReference type="NCBI Taxonomy" id="1940533"/>
    <lineage>
        <taxon>Bacteria</taxon>
        <taxon>Pseudomonadati</taxon>
        <taxon>Pseudomonadota</taxon>
        <taxon>Alphaproteobacteria</taxon>
        <taxon>Rhodobacterales</taxon>
        <taxon>Paracoccaceae</taxon>
        <taxon>Rhodosalinus</taxon>
    </lineage>
</organism>
<evidence type="ECO:0000313" key="4">
    <source>
        <dbReference type="Proteomes" id="UP000257131"/>
    </source>
</evidence>
<dbReference type="OrthoDB" id="9843615at2"/>
<dbReference type="AlphaFoldDB" id="A0A3D9BZ76"/>
<feature type="region of interest" description="Disordered" evidence="1">
    <location>
        <begin position="135"/>
        <end position="156"/>
    </location>
</feature>
<name>A0A3D9BZ76_9RHOB</name>
<protein>
    <submittedName>
        <fullName evidence="3">Uncharacterized protein</fullName>
    </submittedName>
</protein>
<sequence length="253" mass="26556">MTAVTEMPCHFAALRLAGPAPSPETLMDRIGDWLESAGQTVEDAGLRADGALWLRTDEATVRLAAEGAARLSLRVADRSREEPGTTGEALLLHLVYRLAVRLTPEQIEWQDETSVVDAQEFIALARRAAGGIRPARPGAVRNAPRPVSRPAPARDTLGAAGDAGLRAAFVTDTPAPAQGTDDAPQSAPLRLAAWAFSGAAALIWLPLAPVLLAVQLRDGPNLRLSAQACSLVGLFTALEHTGAFAQVAALMPV</sequence>
<evidence type="ECO:0000313" key="3">
    <source>
        <dbReference type="EMBL" id="REC58853.1"/>
    </source>
</evidence>
<evidence type="ECO:0000256" key="1">
    <source>
        <dbReference type="SAM" id="MobiDB-lite"/>
    </source>
</evidence>
<feature type="transmembrane region" description="Helical" evidence="2">
    <location>
        <begin position="191"/>
        <end position="214"/>
    </location>
</feature>
<proteinExistence type="predicted"/>
<dbReference type="EMBL" id="QOHR01000001">
    <property type="protein sequence ID" value="REC58853.1"/>
    <property type="molecule type" value="Genomic_DNA"/>
</dbReference>
<dbReference type="RefSeq" id="WP_115977896.1">
    <property type="nucleotide sequence ID" value="NZ_QOHR01000001.1"/>
</dbReference>
<evidence type="ECO:0000256" key="2">
    <source>
        <dbReference type="SAM" id="Phobius"/>
    </source>
</evidence>
<dbReference type="Proteomes" id="UP000257131">
    <property type="component" value="Unassembled WGS sequence"/>
</dbReference>
<accession>A0A3D9BZ76</accession>
<keyword evidence="2" id="KW-0472">Membrane</keyword>
<keyword evidence="2" id="KW-1133">Transmembrane helix</keyword>
<reference evidence="3 4" key="1">
    <citation type="journal article" date="2017" name="Int. J. Syst. Evol. Microbiol.">
        <title>Rhodosalinus sediminis gen. nov., sp. nov., isolated from marine saltern.</title>
        <authorList>
            <person name="Guo L.Y."/>
            <person name="Ling S.K."/>
            <person name="Li C.M."/>
            <person name="Chen G.J."/>
            <person name="Du Z.J."/>
        </authorList>
    </citation>
    <scope>NUCLEOTIDE SEQUENCE [LARGE SCALE GENOMIC DNA]</scope>
    <source>
        <strain evidence="3 4">WDN1C137</strain>
    </source>
</reference>